<dbReference type="AlphaFoldDB" id="A0A5S9MNY6"/>
<dbReference type="Pfam" id="PF02517">
    <property type="entry name" value="Rce1-like"/>
    <property type="match status" value="1"/>
</dbReference>
<dbReference type="OrthoDB" id="4555276at2"/>
<sequence length="210" mass="21562">MRDKLRTAALAAVLIGWSATKPRIPLRWNPIPHAAFGTSVSVASGASHGLRPPELWAGLRWGSAVAAPVVLAVAAGTVIRPVRAGMAERTLPGSAGHWLLVRIPVGTVWTEEVTYRAALGTAARQAFGAPGGRLVAAAVFGLSHVPDARAAGASVSGTVLVTAAAGWVFDWLYVKSGSLAAPMLAHLAVNEAGAVGALAVQSQGRVSRRF</sequence>
<gene>
    <name evidence="2" type="ORF">AELLOGFF_00068</name>
</gene>
<evidence type="ECO:0000313" key="3">
    <source>
        <dbReference type="Proteomes" id="UP000430146"/>
    </source>
</evidence>
<dbReference type="RefSeq" id="WP_159228436.1">
    <property type="nucleotide sequence ID" value="NZ_CACSIP010000001.1"/>
</dbReference>
<feature type="domain" description="CAAX prenyl protease 2/Lysostaphin resistance protein A-like" evidence="1">
    <location>
        <begin position="98"/>
        <end position="190"/>
    </location>
</feature>
<accession>A0A5S9MNY6</accession>
<organism evidence="2 3">
    <name type="scientific">Mycolicibacterium vanbaalenii</name>
    <name type="common">Mycobacterium vanbaalenii</name>
    <dbReference type="NCBI Taxonomy" id="110539"/>
    <lineage>
        <taxon>Bacteria</taxon>
        <taxon>Bacillati</taxon>
        <taxon>Actinomycetota</taxon>
        <taxon>Actinomycetes</taxon>
        <taxon>Mycobacteriales</taxon>
        <taxon>Mycobacteriaceae</taxon>
        <taxon>Mycolicibacterium</taxon>
    </lineage>
</organism>
<dbReference type="Proteomes" id="UP000430146">
    <property type="component" value="Unassembled WGS sequence"/>
</dbReference>
<proteinExistence type="predicted"/>
<dbReference type="EMBL" id="CACSIP010000001">
    <property type="protein sequence ID" value="CAA0078719.1"/>
    <property type="molecule type" value="Genomic_DNA"/>
</dbReference>
<dbReference type="GO" id="GO:0080120">
    <property type="term" value="P:CAAX-box protein maturation"/>
    <property type="evidence" value="ECO:0007669"/>
    <property type="project" value="UniProtKB-ARBA"/>
</dbReference>
<dbReference type="InterPro" id="IPR003675">
    <property type="entry name" value="Rce1/LyrA-like_dom"/>
</dbReference>
<evidence type="ECO:0000313" key="2">
    <source>
        <dbReference type="EMBL" id="CAA0078719.1"/>
    </source>
</evidence>
<dbReference type="InterPro" id="IPR015837">
    <property type="entry name" value="UCP026622_CAAX_protease"/>
</dbReference>
<evidence type="ECO:0000259" key="1">
    <source>
        <dbReference type="Pfam" id="PF02517"/>
    </source>
</evidence>
<dbReference type="GO" id="GO:0004175">
    <property type="term" value="F:endopeptidase activity"/>
    <property type="evidence" value="ECO:0007669"/>
    <property type="project" value="UniProtKB-ARBA"/>
</dbReference>
<dbReference type="PIRSF" id="PIRSF026622">
    <property type="entry name" value="Proteas_026622"/>
    <property type="match status" value="1"/>
</dbReference>
<name>A0A5S9MNY6_MYCVN</name>
<protein>
    <recommendedName>
        <fullName evidence="1">CAAX prenyl protease 2/Lysostaphin resistance protein A-like domain-containing protein</fullName>
    </recommendedName>
</protein>
<keyword evidence="3" id="KW-1185">Reference proteome</keyword>
<reference evidence="2 3" key="1">
    <citation type="submission" date="2019-11" db="EMBL/GenBank/DDBJ databases">
        <authorList>
            <person name="Holert J."/>
        </authorList>
    </citation>
    <scope>NUCLEOTIDE SEQUENCE [LARGE SCALE GENOMIC DNA]</scope>
    <source>
        <strain evidence="2">BC8_1</strain>
    </source>
</reference>